<feature type="region of interest" description="Disordered" evidence="1">
    <location>
        <begin position="180"/>
        <end position="199"/>
    </location>
</feature>
<feature type="domain" description="FHA" evidence="3">
    <location>
        <begin position="25"/>
        <end position="74"/>
    </location>
</feature>
<dbReference type="InterPro" id="IPR000253">
    <property type="entry name" value="FHA_dom"/>
</dbReference>
<gene>
    <name evidence="4" type="ORF">HW115_06625</name>
</gene>
<name>A0A851GJK0_9BACT</name>
<organism evidence="4 5">
    <name type="scientific">Oceaniferula marina</name>
    <dbReference type="NCBI Taxonomy" id="2748318"/>
    <lineage>
        <taxon>Bacteria</taxon>
        <taxon>Pseudomonadati</taxon>
        <taxon>Verrucomicrobiota</taxon>
        <taxon>Verrucomicrobiia</taxon>
        <taxon>Verrucomicrobiales</taxon>
        <taxon>Verrucomicrobiaceae</taxon>
        <taxon>Oceaniferula</taxon>
    </lineage>
</organism>
<keyword evidence="2" id="KW-0812">Transmembrane</keyword>
<evidence type="ECO:0000313" key="4">
    <source>
        <dbReference type="EMBL" id="NWK55277.1"/>
    </source>
</evidence>
<accession>A0A851GJK0</accession>
<dbReference type="Proteomes" id="UP000557872">
    <property type="component" value="Unassembled WGS sequence"/>
</dbReference>
<dbReference type="InterPro" id="IPR008984">
    <property type="entry name" value="SMAD_FHA_dom_sf"/>
</dbReference>
<evidence type="ECO:0000313" key="5">
    <source>
        <dbReference type="Proteomes" id="UP000557872"/>
    </source>
</evidence>
<reference evidence="4 5" key="1">
    <citation type="submission" date="2020-07" db="EMBL/GenBank/DDBJ databases">
        <title>Roseicoccus Jingziensis gen. nov., sp. nov., isolated from coastal seawater.</title>
        <authorList>
            <person name="Feng X."/>
        </authorList>
    </citation>
    <scope>NUCLEOTIDE SEQUENCE [LARGE SCALE GENOMIC DNA]</scope>
    <source>
        <strain evidence="4 5">N1E253</strain>
    </source>
</reference>
<evidence type="ECO:0000259" key="3">
    <source>
        <dbReference type="PROSITE" id="PS50006"/>
    </source>
</evidence>
<dbReference type="RefSeq" id="WP_178931801.1">
    <property type="nucleotide sequence ID" value="NZ_JACBAZ010000002.1"/>
</dbReference>
<dbReference type="SUPFAM" id="SSF49879">
    <property type="entry name" value="SMAD/FHA domain"/>
    <property type="match status" value="1"/>
</dbReference>
<comment type="caution">
    <text evidence="4">The sequence shown here is derived from an EMBL/GenBank/DDBJ whole genome shotgun (WGS) entry which is preliminary data.</text>
</comment>
<evidence type="ECO:0000256" key="1">
    <source>
        <dbReference type="SAM" id="MobiDB-lite"/>
    </source>
</evidence>
<dbReference type="EMBL" id="JACBAZ010000002">
    <property type="protein sequence ID" value="NWK55277.1"/>
    <property type="molecule type" value="Genomic_DNA"/>
</dbReference>
<dbReference type="PROSITE" id="PS50006">
    <property type="entry name" value="FHA_DOMAIN"/>
    <property type="match status" value="1"/>
</dbReference>
<sequence>MPRVTISEPGKTPQPYRFKLERTTINIGRGSDNDIIIECGSCSTHHCMMNRVEGGYILKDNESTNGIKQDDTLMDVIDLFDGMEVLVGDVPLKFRLSDEEIEVLAEEEFSTHQRKKLPPVDGDELEDEHRPSTESPRAKHKKRPAKPSSPAREALKTVIVLILMVVGVAVGMTVRHYKETKEQSGTGDFLPAKLMKLKK</sequence>
<proteinExistence type="predicted"/>
<dbReference type="AlphaFoldDB" id="A0A851GJK0"/>
<keyword evidence="2" id="KW-1133">Transmembrane helix</keyword>
<feature type="transmembrane region" description="Helical" evidence="2">
    <location>
        <begin position="154"/>
        <end position="174"/>
    </location>
</feature>
<dbReference type="Gene3D" id="2.60.200.20">
    <property type="match status" value="1"/>
</dbReference>
<keyword evidence="2" id="KW-0472">Membrane</keyword>
<keyword evidence="5" id="KW-1185">Reference proteome</keyword>
<feature type="region of interest" description="Disordered" evidence="1">
    <location>
        <begin position="107"/>
        <end position="150"/>
    </location>
</feature>
<dbReference type="Pfam" id="PF00498">
    <property type="entry name" value="FHA"/>
    <property type="match status" value="1"/>
</dbReference>
<evidence type="ECO:0000256" key="2">
    <source>
        <dbReference type="SAM" id="Phobius"/>
    </source>
</evidence>
<protein>
    <submittedName>
        <fullName evidence="4">FHA domain-containing protein</fullName>
    </submittedName>
</protein>